<dbReference type="RefSeq" id="WP_141719458.1">
    <property type="nucleotide sequence ID" value="NZ_CP109071.1"/>
</dbReference>
<gene>
    <name evidence="2" type="ORF">OIE14_15595</name>
</gene>
<evidence type="ECO:0000313" key="3">
    <source>
        <dbReference type="Proteomes" id="UP001334804"/>
    </source>
</evidence>
<evidence type="ECO:0000313" key="2">
    <source>
        <dbReference type="EMBL" id="WSA35359.1"/>
    </source>
</evidence>
<feature type="compositionally biased region" description="Pro residues" evidence="1">
    <location>
        <begin position="86"/>
        <end position="95"/>
    </location>
</feature>
<reference evidence="2 3" key="1">
    <citation type="submission" date="2022-10" db="EMBL/GenBank/DDBJ databases">
        <title>The complete genomes of actinobacterial strains from the NBC collection.</title>
        <authorList>
            <person name="Joergensen T.S."/>
            <person name="Alvarez Arevalo M."/>
            <person name="Sterndorff E.B."/>
            <person name="Faurdal D."/>
            <person name="Vuksanovic O."/>
            <person name="Mourched A.-S."/>
            <person name="Charusanti P."/>
            <person name="Shaw S."/>
            <person name="Blin K."/>
            <person name="Weber T."/>
        </authorList>
    </citation>
    <scope>NUCLEOTIDE SEQUENCE [LARGE SCALE GENOMIC DNA]</scope>
    <source>
        <strain evidence="2 3">NBC 01809</strain>
    </source>
</reference>
<sequence length="108" mass="11871">MEAVEIYRPLDQVTRVVYDGISIFGDRADAVEFELARRLRLEVINDGSTVVAPDAFLAFGKSLSESGYFDSVVVAAPGYYDDIALPPEPEFPATPPRESQLEGQEGLF</sequence>
<proteinExistence type="predicted"/>
<organism evidence="2 3">
    <name type="scientific">Micromonospora peucetia</name>
    <dbReference type="NCBI Taxonomy" id="47871"/>
    <lineage>
        <taxon>Bacteria</taxon>
        <taxon>Bacillati</taxon>
        <taxon>Actinomycetota</taxon>
        <taxon>Actinomycetes</taxon>
        <taxon>Micromonosporales</taxon>
        <taxon>Micromonosporaceae</taxon>
        <taxon>Micromonospora</taxon>
    </lineage>
</organism>
<feature type="region of interest" description="Disordered" evidence="1">
    <location>
        <begin position="85"/>
        <end position="108"/>
    </location>
</feature>
<accession>A0ABZ1EM79</accession>
<protein>
    <submittedName>
        <fullName evidence="2">Uncharacterized protein</fullName>
    </submittedName>
</protein>
<name>A0ABZ1EM79_9ACTN</name>
<dbReference type="Proteomes" id="UP001334804">
    <property type="component" value="Chromosome"/>
</dbReference>
<keyword evidence="3" id="KW-1185">Reference proteome</keyword>
<evidence type="ECO:0000256" key="1">
    <source>
        <dbReference type="SAM" id="MobiDB-lite"/>
    </source>
</evidence>
<dbReference type="EMBL" id="CP109071">
    <property type="protein sequence ID" value="WSA35359.1"/>
    <property type="molecule type" value="Genomic_DNA"/>
</dbReference>